<comment type="subcellular location">
    <subcellularLocation>
        <location evidence="11">Mitochondrion inner membrane</location>
        <topology evidence="11">Peripheral membrane protein</topology>
        <orientation evidence="11">Matrix side</orientation>
    </subcellularLocation>
</comment>
<dbReference type="Gene3D" id="3.50.50.60">
    <property type="entry name" value="FAD/NAD(P)-binding domain"/>
    <property type="match status" value="2"/>
</dbReference>
<dbReference type="HAMAP" id="MF_03193">
    <property type="entry name" value="COQ6_monooxygenase"/>
    <property type="match status" value="1"/>
</dbReference>
<dbReference type="GO" id="GO:0106364">
    <property type="term" value="F:4-hydroxy-3-all-trans-polyprenylbenzoate oxygenase activity"/>
    <property type="evidence" value="ECO:0007669"/>
    <property type="project" value="UniProtKB-EC"/>
</dbReference>
<organism evidence="13 14">
    <name type="scientific">Meloidogyne enterolobii</name>
    <name type="common">Root-knot nematode worm</name>
    <name type="synonym">Meloidogyne mayaguensis</name>
    <dbReference type="NCBI Taxonomy" id="390850"/>
    <lineage>
        <taxon>Eukaryota</taxon>
        <taxon>Metazoa</taxon>
        <taxon>Ecdysozoa</taxon>
        <taxon>Nematoda</taxon>
        <taxon>Chromadorea</taxon>
        <taxon>Rhabditida</taxon>
        <taxon>Tylenchina</taxon>
        <taxon>Tylenchomorpha</taxon>
        <taxon>Tylenchoidea</taxon>
        <taxon>Meloidogynidae</taxon>
        <taxon>Meloidogyninae</taxon>
        <taxon>Meloidogyne</taxon>
    </lineage>
</organism>
<dbReference type="Pfam" id="PF01494">
    <property type="entry name" value="FAD_binding_3"/>
    <property type="match status" value="2"/>
</dbReference>
<evidence type="ECO:0000256" key="11">
    <source>
        <dbReference type="HAMAP-Rule" id="MF_03193"/>
    </source>
</evidence>
<dbReference type="OrthoDB" id="683240at2759"/>
<evidence type="ECO:0000256" key="6">
    <source>
        <dbReference type="ARBA" id="ARBA00022827"/>
    </source>
</evidence>
<keyword evidence="9 11" id="KW-0496">Mitochondrion</keyword>
<dbReference type="EMBL" id="CAJEWN010000711">
    <property type="protein sequence ID" value="CAD2188745.1"/>
    <property type="molecule type" value="Genomic_DNA"/>
</dbReference>
<comment type="pathway">
    <text evidence="11">Cofactor biosynthesis; ubiquinone biosynthesis.</text>
</comment>
<name>A0A6V7WP03_MELEN</name>
<keyword evidence="10 11" id="KW-0472">Membrane</keyword>
<evidence type="ECO:0000256" key="9">
    <source>
        <dbReference type="ARBA" id="ARBA00023128"/>
    </source>
</evidence>
<keyword evidence="7 11" id="KW-0560">Oxidoreductase</keyword>
<dbReference type="PRINTS" id="PR00420">
    <property type="entry name" value="RNGMNOXGNASE"/>
</dbReference>
<dbReference type="EC" id="1.14.15.46" evidence="11"/>
<dbReference type="Proteomes" id="UP000580250">
    <property type="component" value="Unassembled WGS sequence"/>
</dbReference>
<keyword evidence="6 11" id="KW-0274">FAD</keyword>
<evidence type="ECO:0000256" key="3">
    <source>
        <dbReference type="ARBA" id="ARBA00022630"/>
    </source>
</evidence>
<evidence type="ECO:0000256" key="2">
    <source>
        <dbReference type="ARBA" id="ARBA00005349"/>
    </source>
</evidence>
<comment type="function">
    <text evidence="11">FAD-dependent monooxygenase required for two non-consecutive steps during ubiquinone biosynthesis. Required for the C5-ring hydroxylation during ubiquinone biosynthesis by catalyzing the hydroxylation of 4-hydroxy-3-(all-trans-polyprenyl)benzoic acid to 3,4-dihydroxy-5-(all-trans-polyprenyl)benzoic acid. Also acts downstream of coq4, for the C1-hydroxylation during ubiquinone biosynthesis by catalyzing the hydroxylation of 2-methoxy-6-(all-trans-polyprenyl)phenol to 2-methoxy-6-(all-trans-polyprenyl)benzene-1,4-diol. The electrons required for the hydroxylation reaction are funneled indirectly to coq6 from NADPH via a ferredoxin/ferredoxin reductase system.</text>
</comment>
<dbReference type="FunFam" id="3.50.50.60:FF:000021">
    <property type="entry name" value="Ubiquinone biosynthesis monooxygenase COQ6"/>
    <property type="match status" value="1"/>
</dbReference>
<reference evidence="13 14" key="1">
    <citation type="submission" date="2020-08" db="EMBL/GenBank/DDBJ databases">
        <authorList>
            <person name="Koutsovoulos G."/>
            <person name="Danchin GJ E."/>
        </authorList>
    </citation>
    <scope>NUCLEOTIDE SEQUENCE [LARGE SCALE GENOMIC DNA]</scope>
</reference>
<evidence type="ECO:0000256" key="8">
    <source>
        <dbReference type="ARBA" id="ARBA00023033"/>
    </source>
</evidence>
<dbReference type="SUPFAM" id="SSF51905">
    <property type="entry name" value="FAD/NAD(P)-binding domain"/>
    <property type="match status" value="1"/>
</dbReference>
<comment type="cofactor">
    <cofactor evidence="1 11">
        <name>FAD</name>
        <dbReference type="ChEBI" id="CHEBI:57692"/>
    </cofactor>
</comment>
<keyword evidence="4 11" id="KW-0831">Ubiquinone biosynthesis</keyword>
<feature type="domain" description="FAD-binding" evidence="12">
    <location>
        <begin position="210"/>
        <end position="477"/>
    </location>
</feature>
<feature type="domain" description="FAD-binding" evidence="12">
    <location>
        <begin position="515"/>
        <end position="571"/>
    </location>
</feature>
<evidence type="ECO:0000256" key="7">
    <source>
        <dbReference type="ARBA" id="ARBA00023002"/>
    </source>
</evidence>
<evidence type="ECO:0000256" key="4">
    <source>
        <dbReference type="ARBA" id="ARBA00022688"/>
    </source>
</evidence>
<dbReference type="GO" id="GO:0031314">
    <property type="term" value="C:extrinsic component of mitochondrial inner membrane"/>
    <property type="evidence" value="ECO:0007669"/>
    <property type="project" value="UniProtKB-UniRule"/>
</dbReference>
<comment type="catalytic activity">
    <reaction evidence="11">
        <text>a 2-methoxy-6-(all-trans-polyprenyl)phenol + 2 reduced [2Fe-2S]-[ferredoxin] + O2 + 2 H(+) = a 2-methoxy-6-(all-trans-polyprenyl)benzene-1,4-diol + 2 oxidized [2Fe-2S]-[ferredoxin] + H2O</text>
        <dbReference type="Rhea" id="RHEA:81183"/>
        <dbReference type="Rhea" id="RHEA-COMP:9551"/>
        <dbReference type="Rhea" id="RHEA-COMP:10000"/>
        <dbReference type="Rhea" id="RHEA-COMP:10001"/>
        <dbReference type="Rhea" id="RHEA-COMP:10858"/>
        <dbReference type="ChEBI" id="CHEBI:15377"/>
        <dbReference type="ChEBI" id="CHEBI:15378"/>
        <dbReference type="ChEBI" id="CHEBI:15379"/>
        <dbReference type="ChEBI" id="CHEBI:33737"/>
        <dbReference type="ChEBI" id="CHEBI:33738"/>
        <dbReference type="ChEBI" id="CHEBI:62731"/>
        <dbReference type="ChEBI" id="CHEBI:84166"/>
        <dbReference type="EC" id="1.14.15.46"/>
    </reaction>
</comment>
<dbReference type="AlphaFoldDB" id="A0A6V7WP03"/>
<dbReference type="GO" id="GO:0120538">
    <property type="term" value="F:2-methoxy-6-polyprenolphenol 4-hydroxylase activity"/>
    <property type="evidence" value="ECO:0007669"/>
    <property type="project" value="UniProtKB-EC"/>
</dbReference>
<evidence type="ECO:0000313" key="14">
    <source>
        <dbReference type="Proteomes" id="UP000580250"/>
    </source>
</evidence>
<keyword evidence="5 11" id="KW-0999">Mitochondrion inner membrane</keyword>
<dbReference type="GO" id="GO:0016712">
    <property type="term" value="F:oxidoreductase activity, acting on paired donors, with incorporation or reduction of molecular oxygen, reduced flavin or flavoprotein as one donor, and incorporation of one atom of oxygen"/>
    <property type="evidence" value="ECO:0007669"/>
    <property type="project" value="UniProtKB-UniRule"/>
</dbReference>
<comment type="caution">
    <text evidence="13">The sequence shown here is derived from an EMBL/GenBank/DDBJ whole genome shotgun (WGS) entry which is preliminary data.</text>
</comment>
<sequence>MLFRNQTNNCSYSSNVDKTNSDLTENASSSTTLTPVQLLALAIRKRRGLMDQKHKDLRRELLHSGFIQILYSTNDSTSDSVVHWSGSGDDCYGSDDEGQRSCKRFKVDLDATQGHLAFSELTSSDSGFIDLYKLWMETLMLMMIFKFTNYLVKAYKIPSLYRKMSSYSASNSIFSLSFLFSKNCLQVMLCSQTISCVRTFCASKAISSHYDIVIVGGGLVGSAMACAIGKKSSLSSKKILLLDSLKTVQPKVREEDWYSNRVSAIAPSSVELFENLNVWKQISVKAQPVTSLYIQDGCSESRISFKQSKPSSPVAYIVENWRIVDALHQCLRESLNIDWKQETSFCELSLPENLDEIVVLKLDSGEVVESSLLIAADGANSKVREISGLKYTNEDYGQSCIVGSLEISPSQNDIKNTIAWQRFMPTGPIGILPLNEKLSSLAWTTSTSEAKRLLELPNEEFVKELNGALVDHSGHNKIIDGPLNCFSSILNSIPFLTSSENFVFPTILSLPNNDRAAFPLSLIHAHDYIGNRLALIGDAAHRIHPMAGLGVNLGWSDVVNLTNTLEIAVKEGGDLGSLIYLKNFDAKSQRKNVPIMTAIDFLNSLFSTNFLPSVFVRSVGVNLLDRLWPAKDLMVQYTS</sequence>
<evidence type="ECO:0000313" key="13">
    <source>
        <dbReference type="EMBL" id="CAD2188745.1"/>
    </source>
</evidence>
<gene>
    <name evidence="13" type="ORF">MENT_LOCUS41415</name>
</gene>
<dbReference type="InterPro" id="IPR000689">
    <property type="entry name" value="UbQ_mOase_COQ6"/>
</dbReference>
<evidence type="ECO:0000256" key="10">
    <source>
        <dbReference type="ARBA" id="ARBA00023136"/>
    </source>
</evidence>
<dbReference type="InterPro" id="IPR051205">
    <property type="entry name" value="UbiH/COQ6_monooxygenase"/>
</dbReference>
<dbReference type="InterPro" id="IPR010971">
    <property type="entry name" value="UbiH/COQ6"/>
</dbReference>
<evidence type="ECO:0000259" key="12">
    <source>
        <dbReference type="Pfam" id="PF01494"/>
    </source>
</evidence>
<proteinExistence type="inferred from homology"/>
<evidence type="ECO:0000256" key="1">
    <source>
        <dbReference type="ARBA" id="ARBA00001974"/>
    </source>
</evidence>
<dbReference type="NCBIfam" id="TIGR01988">
    <property type="entry name" value="Ubi-OHases"/>
    <property type="match status" value="1"/>
</dbReference>
<protein>
    <recommendedName>
        <fullName evidence="11">Ubiquinone biosynthesis monooxygenase COQ6, mitochondrial</fullName>
        <ecNumber evidence="11">1.14.15.45</ecNumber>
    </recommendedName>
    <alternativeName>
        <fullName evidence="11">2-methoxy-6-polyprenolphenol 4-hydroxylase</fullName>
        <ecNumber evidence="11">1.14.15.46</ecNumber>
    </alternativeName>
</protein>
<dbReference type="UniPathway" id="UPA00232"/>
<accession>A0A6V7WP03</accession>
<evidence type="ECO:0000256" key="5">
    <source>
        <dbReference type="ARBA" id="ARBA00022792"/>
    </source>
</evidence>
<keyword evidence="3 11" id="KW-0285">Flavoprotein</keyword>
<dbReference type="GO" id="GO:0071949">
    <property type="term" value="F:FAD binding"/>
    <property type="evidence" value="ECO:0007669"/>
    <property type="project" value="InterPro"/>
</dbReference>
<dbReference type="EC" id="1.14.15.45" evidence="11"/>
<comment type="subunit">
    <text evidence="11">Component of a multi-subunit COQ enzyme complex.</text>
</comment>
<dbReference type="PANTHER" id="PTHR43876">
    <property type="entry name" value="UBIQUINONE BIOSYNTHESIS MONOOXYGENASE COQ6, MITOCHONDRIAL"/>
    <property type="match status" value="1"/>
</dbReference>
<comment type="catalytic activity">
    <reaction evidence="11">
        <text>a 4-hydroxy-3-(all-trans-polyprenyl)benzoate + 2 reduced [2Fe-2S]-[ferredoxin] + O2 + 2 H(+) = a 3,4-dihydroxy-5-(all-trans-polyprenyl)benzoate + 2 oxidized [2Fe-2S]-[ferredoxin] + H2O</text>
        <dbReference type="Rhea" id="RHEA:81195"/>
        <dbReference type="Rhea" id="RHEA-COMP:9514"/>
        <dbReference type="Rhea" id="RHEA-COMP:10000"/>
        <dbReference type="Rhea" id="RHEA-COMP:10001"/>
        <dbReference type="Rhea" id="RHEA-COMP:10930"/>
        <dbReference type="ChEBI" id="CHEBI:15377"/>
        <dbReference type="ChEBI" id="CHEBI:15378"/>
        <dbReference type="ChEBI" id="CHEBI:15379"/>
        <dbReference type="ChEBI" id="CHEBI:33737"/>
        <dbReference type="ChEBI" id="CHEBI:33738"/>
        <dbReference type="ChEBI" id="CHEBI:64694"/>
        <dbReference type="ChEBI" id="CHEBI:78396"/>
        <dbReference type="EC" id="1.14.15.45"/>
    </reaction>
</comment>
<dbReference type="InterPro" id="IPR036188">
    <property type="entry name" value="FAD/NAD-bd_sf"/>
</dbReference>
<comment type="similarity">
    <text evidence="2 11">Belongs to the UbiH/COQ6 family.</text>
</comment>
<dbReference type="InterPro" id="IPR002938">
    <property type="entry name" value="FAD-bd"/>
</dbReference>
<dbReference type="PANTHER" id="PTHR43876:SF7">
    <property type="entry name" value="UBIQUINONE BIOSYNTHESIS MONOOXYGENASE COQ6, MITOCHONDRIAL"/>
    <property type="match status" value="1"/>
</dbReference>
<keyword evidence="8 11" id="KW-0503">Monooxygenase</keyword>